<dbReference type="EMBL" id="JMIR01000010">
    <property type="protein sequence ID" value="KEO83538.1"/>
    <property type="molecule type" value="Genomic_DNA"/>
</dbReference>
<protein>
    <recommendedName>
        <fullName evidence="1">DUF58 domain-containing protein</fullName>
    </recommendedName>
</protein>
<dbReference type="Proteomes" id="UP000027931">
    <property type="component" value="Unassembled WGS sequence"/>
</dbReference>
<reference evidence="2 3" key="1">
    <citation type="journal article" date="2013" name="Int. J. Syst. Evol. Microbiol.">
        <title>Tumebacillus flagellatus sp. nov., an alpha-amylase/pullulanase-producing bacterium isolated from cassava wastewater.</title>
        <authorList>
            <person name="Wang Q."/>
            <person name="Xie N."/>
            <person name="Qin Y."/>
            <person name="Shen N."/>
            <person name="Zhu J."/>
            <person name="Mi H."/>
            <person name="Huang R."/>
        </authorList>
    </citation>
    <scope>NUCLEOTIDE SEQUENCE [LARGE SCALE GENOMIC DNA]</scope>
    <source>
        <strain evidence="2 3">GST4</strain>
    </source>
</reference>
<dbReference type="InterPro" id="IPR002881">
    <property type="entry name" value="DUF58"/>
</dbReference>
<gene>
    <name evidence="2" type="ORF">EL26_08975</name>
</gene>
<organism evidence="2 3">
    <name type="scientific">Tumebacillus flagellatus</name>
    <dbReference type="NCBI Taxonomy" id="1157490"/>
    <lineage>
        <taxon>Bacteria</taxon>
        <taxon>Bacillati</taxon>
        <taxon>Bacillota</taxon>
        <taxon>Bacilli</taxon>
        <taxon>Bacillales</taxon>
        <taxon>Alicyclobacillaceae</taxon>
        <taxon>Tumebacillus</taxon>
    </lineage>
</organism>
<feature type="domain" description="DUF58" evidence="1">
    <location>
        <begin position="125"/>
        <end position="291"/>
    </location>
</feature>
<dbReference type="STRING" id="1157490.EL26_08975"/>
<accession>A0A074LUD1</accession>
<dbReference type="eggNOG" id="COG1721">
    <property type="taxonomic scope" value="Bacteria"/>
</dbReference>
<comment type="caution">
    <text evidence="2">The sequence shown here is derived from an EMBL/GenBank/DDBJ whole genome shotgun (WGS) entry which is preliminary data.</text>
</comment>
<evidence type="ECO:0000313" key="2">
    <source>
        <dbReference type="EMBL" id="KEO83538.1"/>
    </source>
</evidence>
<keyword evidence="3" id="KW-1185">Reference proteome</keyword>
<dbReference type="Pfam" id="PF01882">
    <property type="entry name" value="DUF58"/>
    <property type="match status" value="1"/>
</dbReference>
<dbReference type="PANTHER" id="PTHR34351:SF2">
    <property type="entry name" value="DUF58 DOMAIN-CONTAINING PROTEIN"/>
    <property type="match status" value="1"/>
</dbReference>
<name>A0A074LUD1_9BACL</name>
<dbReference type="PANTHER" id="PTHR34351">
    <property type="entry name" value="SLR1927 PROTEIN-RELATED"/>
    <property type="match status" value="1"/>
</dbReference>
<dbReference type="AlphaFoldDB" id="A0A074LUD1"/>
<proteinExistence type="predicted"/>
<evidence type="ECO:0000313" key="3">
    <source>
        <dbReference type="Proteomes" id="UP000027931"/>
    </source>
</evidence>
<evidence type="ECO:0000259" key="1">
    <source>
        <dbReference type="Pfam" id="PF01882"/>
    </source>
</evidence>
<sequence length="318" mass="35784">MPMPLVELHIPLPEGLAADFGVKHGGLWRTELVYRTYLLPRQRVTFQQDVLCAERGLHRITKTEIKLGDGLGLSTLFEELETPLSLLVRPRPVTEDGLLLRCEELIGETAVQRWYQEDASRLQGVRSYQAGDPYRFIHWAASARSNQLMVKQFETTSETTLYVIPNAQFFDAHWAGGVKSVSEFQYRVAATLLWMASERQFSCGLCTNAAWQGAGWLLQAADRGPGHLDLLLGLLGGLTRQAQCSYAELLRFFRERVSQASTLLLITPYWSDELEDVLRLLLGDRHRVLILTTTEDAAVWQGIDPAVSVVVLNQEEAS</sequence>